<gene>
    <name evidence="2" type="ORF">A3F08_01965</name>
</gene>
<name>A0A1F5EGY8_9BACT</name>
<dbReference type="AlphaFoldDB" id="A0A1F5EGY8"/>
<sequence length="194" mass="22494">MEINNFKIRKGVFMEMKAGESSRLEQKSIHEKIKISDSAEKSYQSTQMENYDRRKDSMSNELADIKPVELNTLSKEYQDRTQAEGISEQDFNKYDSLRRAFELLARLKSLSEPDAELERAAKNMVFELADAADAYIGKVNEKIASALFYLNEAVYNLAQAKFPEELKKQEERRAKQNEAYIKDARERLSKMKVS</sequence>
<dbReference type="Proteomes" id="UP000176451">
    <property type="component" value="Unassembled WGS sequence"/>
</dbReference>
<reference evidence="2 3" key="1">
    <citation type="journal article" date="2016" name="Nat. Commun.">
        <title>Thousands of microbial genomes shed light on interconnected biogeochemical processes in an aquifer system.</title>
        <authorList>
            <person name="Anantharaman K."/>
            <person name="Brown C.T."/>
            <person name="Hug L.A."/>
            <person name="Sharon I."/>
            <person name="Castelle C.J."/>
            <person name="Probst A.J."/>
            <person name="Thomas B.C."/>
            <person name="Singh A."/>
            <person name="Wilkins M.J."/>
            <person name="Karaoz U."/>
            <person name="Brodie E.L."/>
            <person name="Williams K.H."/>
            <person name="Hubbard S.S."/>
            <person name="Banfield J.F."/>
        </authorList>
    </citation>
    <scope>NUCLEOTIDE SEQUENCE [LARGE SCALE GENOMIC DNA]</scope>
</reference>
<evidence type="ECO:0000313" key="3">
    <source>
        <dbReference type="Proteomes" id="UP000176451"/>
    </source>
</evidence>
<proteinExistence type="predicted"/>
<protein>
    <submittedName>
        <fullName evidence="2">Uncharacterized protein</fullName>
    </submittedName>
</protein>
<organism evidence="2 3">
    <name type="scientific">Candidatus Berkelbacteria bacterium RIFCSPHIGHO2_12_FULL_36_9</name>
    <dbReference type="NCBI Taxonomy" id="1797469"/>
    <lineage>
        <taxon>Bacteria</taxon>
        <taxon>Candidatus Berkelbacteria</taxon>
    </lineage>
</organism>
<evidence type="ECO:0000313" key="2">
    <source>
        <dbReference type="EMBL" id="OGD66625.1"/>
    </source>
</evidence>
<accession>A0A1F5EGY8</accession>
<evidence type="ECO:0000256" key="1">
    <source>
        <dbReference type="SAM" id="MobiDB-lite"/>
    </source>
</evidence>
<comment type="caution">
    <text evidence="2">The sequence shown here is derived from an EMBL/GenBank/DDBJ whole genome shotgun (WGS) entry which is preliminary data.</text>
</comment>
<feature type="region of interest" description="Disordered" evidence="1">
    <location>
        <begin position="37"/>
        <end position="58"/>
    </location>
</feature>
<dbReference type="EMBL" id="MEZV01000033">
    <property type="protein sequence ID" value="OGD66625.1"/>
    <property type="molecule type" value="Genomic_DNA"/>
</dbReference>